<evidence type="ECO:0000313" key="1">
    <source>
        <dbReference type="EMBL" id="PMD20324.1"/>
    </source>
</evidence>
<dbReference type="EMBL" id="KZ613485">
    <property type="protein sequence ID" value="PMD20324.1"/>
    <property type="molecule type" value="Genomic_DNA"/>
</dbReference>
<organism evidence="1 2">
    <name type="scientific">Hyaloscypha hepaticicola</name>
    <dbReference type="NCBI Taxonomy" id="2082293"/>
    <lineage>
        <taxon>Eukaryota</taxon>
        <taxon>Fungi</taxon>
        <taxon>Dikarya</taxon>
        <taxon>Ascomycota</taxon>
        <taxon>Pezizomycotina</taxon>
        <taxon>Leotiomycetes</taxon>
        <taxon>Helotiales</taxon>
        <taxon>Hyaloscyphaceae</taxon>
        <taxon>Hyaloscypha</taxon>
    </lineage>
</organism>
<reference evidence="1 2" key="1">
    <citation type="submission" date="2016-05" db="EMBL/GenBank/DDBJ databases">
        <title>A degradative enzymes factory behind the ericoid mycorrhizal symbiosis.</title>
        <authorList>
            <consortium name="DOE Joint Genome Institute"/>
            <person name="Martino E."/>
            <person name="Morin E."/>
            <person name="Grelet G."/>
            <person name="Kuo A."/>
            <person name="Kohler A."/>
            <person name="Daghino S."/>
            <person name="Barry K."/>
            <person name="Choi C."/>
            <person name="Cichocki N."/>
            <person name="Clum A."/>
            <person name="Copeland A."/>
            <person name="Hainaut M."/>
            <person name="Haridas S."/>
            <person name="Labutti K."/>
            <person name="Lindquist E."/>
            <person name="Lipzen A."/>
            <person name="Khouja H.-R."/>
            <person name="Murat C."/>
            <person name="Ohm R."/>
            <person name="Olson A."/>
            <person name="Spatafora J."/>
            <person name="Veneault-Fourrey C."/>
            <person name="Henrissat B."/>
            <person name="Grigoriev I."/>
            <person name="Martin F."/>
            <person name="Perotto S."/>
        </authorList>
    </citation>
    <scope>NUCLEOTIDE SEQUENCE [LARGE SCALE GENOMIC DNA]</scope>
    <source>
        <strain evidence="1 2">UAMH 7357</strain>
    </source>
</reference>
<dbReference type="Proteomes" id="UP000235672">
    <property type="component" value="Unassembled WGS sequence"/>
</dbReference>
<evidence type="ECO:0000313" key="2">
    <source>
        <dbReference type="Proteomes" id="UP000235672"/>
    </source>
</evidence>
<accession>A0A2J6Q2A1</accession>
<dbReference type="AlphaFoldDB" id="A0A2J6Q2A1"/>
<proteinExistence type="predicted"/>
<name>A0A2J6Q2A1_9HELO</name>
<gene>
    <name evidence="1" type="ORF">NA56DRAFT_704657</name>
</gene>
<keyword evidence="2" id="KW-1185">Reference proteome</keyword>
<protein>
    <submittedName>
        <fullName evidence="1">Uncharacterized protein</fullName>
    </submittedName>
</protein>
<sequence length="176" mass="19246">MQPSGVRGDHSYPVSPFVLVRSAGWLAHENIRRRADGWYRRILEDDETREVAGARRLFCCTGGERLSTTAGIFSSPGTRISETGMDCRCGQSGQHCIFGKVLQISFAASVVQREFGSVMQAAFSLPMSETAAYLLKMGHEEPVPHSPIRETGEHVHSQIWPVSPPADSCSRAGGKI</sequence>